<dbReference type="PANTHER" id="PTHR16469:SF27">
    <property type="entry name" value="UBIQUITIN-ASSOCIATED AND SH3 DOMAIN-CONTAINING BA-RELATED"/>
    <property type="match status" value="1"/>
</dbReference>
<evidence type="ECO:0000313" key="2">
    <source>
        <dbReference type="RefSeq" id="XP_031389542.1"/>
    </source>
</evidence>
<gene>
    <name evidence="2" type="primary">LOC116202225</name>
</gene>
<proteinExistence type="predicted"/>
<dbReference type="OrthoDB" id="414418at2759"/>
<dbReference type="SUPFAM" id="SSF53254">
    <property type="entry name" value="Phosphoglycerate mutase-like"/>
    <property type="match status" value="1"/>
</dbReference>
<evidence type="ECO:0000313" key="1">
    <source>
        <dbReference type="Proteomes" id="UP000515151"/>
    </source>
</evidence>
<dbReference type="Proteomes" id="UP000515151">
    <property type="component" value="Chromosome 4"/>
</dbReference>
<keyword evidence="1" id="KW-1185">Reference proteome</keyword>
<dbReference type="Gene3D" id="3.40.50.1240">
    <property type="entry name" value="Phosphoglycerate mutase-like"/>
    <property type="match status" value="1"/>
</dbReference>
<dbReference type="AlphaFoldDB" id="A0A6P8CXQ1"/>
<dbReference type="GeneID" id="116202225"/>
<sequence length="220" mass="23923">MSWWTSGSRMPPGPGIHLWSMLDVSGPSTPAQSSEPSSGSQSTGCLFLHSCEVVSALCAIGGNSDALPRTDMLIDPSKIKVSIEYGISEIFNGMSIKTPPKDGEWGFNLPELELKFPAGTLDPEFEPVVKELPKWGETSSDAYARFGPVIHALADRYPSENLLFITHGAGLRATAWTFLNGAEVHKVEYCAYVELERQINMNDSNSFIAGKFGVVSHHGY</sequence>
<dbReference type="InterPro" id="IPR013078">
    <property type="entry name" value="His_Pase_superF_clade-1"/>
</dbReference>
<dbReference type="Pfam" id="PF00300">
    <property type="entry name" value="His_Phos_1"/>
    <property type="match status" value="1"/>
</dbReference>
<dbReference type="InterPro" id="IPR029033">
    <property type="entry name" value="His_PPase_superfam"/>
</dbReference>
<dbReference type="InterPro" id="IPR051710">
    <property type="entry name" value="Phosphatase_SH3-domain"/>
</dbReference>
<dbReference type="RefSeq" id="XP_031389542.1">
    <property type="nucleotide sequence ID" value="XM_031533682.1"/>
</dbReference>
<dbReference type="PANTHER" id="PTHR16469">
    <property type="entry name" value="UBIQUITIN-ASSOCIATED AND SH3 DOMAIN-CONTAINING BA-RELATED"/>
    <property type="match status" value="1"/>
</dbReference>
<protein>
    <submittedName>
        <fullName evidence="2">Uncharacterized protein LOC116202225</fullName>
    </submittedName>
</protein>
<name>A0A6P8CXQ1_PUNGR</name>
<accession>A0A6P8CXQ1</accession>
<reference evidence="2" key="2">
    <citation type="submission" date="2025-08" db="UniProtKB">
        <authorList>
            <consortium name="RefSeq"/>
        </authorList>
    </citation>
    <scope>IDENTIFICATION</scope>
    <source>
        <tissue evidence="2">Leaf</tissue>
    </source>
</reference>
<reference evidence="1" key="1">
    <citation type="journal article" date="2020" name="Plant Biotechnol. J.">
        <title>The pomegranate (Punica granatum L.) draft genome dissects genetic divergence between soft- and hard-seeded cultivars.</title>
        <authorList>
            <person name="Luo X."/>
            <person name="Li H."/>
            <person name="Wu Z."/>
            <person name="Yao W."/>
            <person name="Zhao P."/>
            <person name="Cao D."/>
            <person name="Yu H."/>
            <person name="Li K."/>
            <person name="Poudel K."/>
            <person name="Zhao D."/>
            <person name="Zhang F."/>
            <person name="Xia X."/>
            <person name="Chen L."/>
            <person name="Wang Q."/>
            <person name="Jing D."/>
            <person name="Cao S."/>
        </authorList>
    </citation>
    <scope>NUCLEOTIDE SEQUENCE [LARGE SCALE GENOMIC DNA]</scope>
    <source>
        <strain evidence="1">cv. Tunisia</strain>
    </source>
</reference>
<organism evidence="1 2">
    <name type="scientific">Punica granatum</name>
    <name type="common">Pomegranate</name>
    <dbReference type="NCBI Taxonomy" id="22663"/>
    <lineage>
        <taxon>Eukaryota</taxon>
        <taxon>Viridiplantae</taxon>
        <taxon>Streptophyta</taxon>
        <taxon>Embryophyta</taxon>
        <taxon>Tracheophyta</taxon>
        <taxon>Spermatophyta</taxon>
        <taxon>Magnoliopsida</taxon>
        <taxon>eudicotyledons</taxon>
        <taxon>Gunneridae</taxon>
        <taxon>Pentapetalae</taxon>
        <taxon>rosids</taxon>
        <taxon>malvids</taxon>
        <taxon>Myrtales</taxon>
        <taxon>Lythraceae</taxon>
        <taxon>Punica</taxon>
    </lineage>
</organism>